<dbReference type="InterPro" id="IPR000086">
    <property type="entry name" value="NUDIX_hydrolase_dom"/>
</dbReference>
<proteinExistence type="predicted"/>
<organism evidence="2">
    <name type="scientific">hydrothermal vent metagenome</name>
    <dbReference type="NCBI Taxonomy" id="652676"/>
    <lineage>
        <taxon>unclassified sequences</taxon>
        <taxon>metagenomes</taxon>
        <taxon>ecological metagenomes</taxon>
    </lineage>
</organism>
<dbReference type="EMBL" id="UOFJ01000022">
    <property type="protein sequence ID" value="VAW61069.1"/>
    <property type="molecule type" value="Genomic_DNA"/>
</dbReference>
<evidence type="ECO:0000313" key="2">
    <source>
        <dbReference type="EMBL" id="VAW61069.1"/>
    </source>
</evidence>
<dbReference type="PANTHER" id="PTHR16099:SF5">
    <property type="entry name" value="NUCLEOTIDE TRIPHOSPHATE DIPHOSPHATASE NUDT15"/>
    <property type="match status" value="1"/>
</dbReference>
<protein>
    <recommendedName>
        <fullName evidence="1">Nudix hydrolase domain-containing protein</fullName>
    </recommendedName>
</protein>
<feature type="domain" description="Nudix hydrolase" evidence="1">
    <location>
        <begin position="6"/>
        <end position="140"/>
    </location>
</feature>
<dbReference type="SUPFAM" id="SSF55811">
    <property type="entry name" value="Nudix"/>
    <property type="match status" value="1"/>
</dbReference>
<accession>A0A3B0XHG6</accession>
<gene>
    <name evidence="2" type="ORF">MNBD_GAMMA10-1673</name>
</gene>
<dbReference type="AlphaFoldDB" id="A0A3B0XHG6"/>
<dbReference type="PANTHER" id="PTHR16099">
    <property type="entry name" value="8-OXO-DGTP DIPHOSPHATES NUDT15"/>
    <property type="match status" value="1"/>
</dbReference>
<dbReference type="Gene3D" id="3.90.79.10">
    <property type="entry name" value="Nucleoside Triphosphate Pyrophosphohydrolase"/>
    <property type="match status" value="1"/>
</dbReference>
<reference evidence="2" key="1">
    <citation type="submission" date="2018-06" db="EMBL/GenBank/DDBJ databases">
        <authorList>
            <person name="Zhirakovskaya E."/>
        </authorList>
    </citation>
    <scope>NUCLEOTIDE SEQUENCE</scope>
</reference>
<name>A0A3B0XHG6_9ZZZZ</name>
<dbReference type="PROSITE" id="PS51462">
    <property type="entry name" value="NUDIX"/>
    <property type="match status" value="1"/>
</dbReference>
<evidence type="ECO:0000259" key="1">
    <source>
        <dbReference type="PROSITE" id="PS51462"/>
    </source>
</evidence>
<dbReference type="Pfam" id="PF00293">
    <property type="entry name" value="NUDIX"/>
    <property type="match status" value="1"/>
</dbReference>
<dbReference type="InterPro" id="IPR015797">
    <property type="entry name" value="NUDIX_hydrolase-like_dom_sf"/>
</dbReference>
<sequence>MVVKNPVAAAVATLVFNENRLLLGRRICGEVFAGWQCPGGYLPQGHNVEQAARYYCLDKAGIEITDMHAGPYTNNIFPDTPRMQHTVSLYQIAQFHRAINREKFEDKTIQWGWFELQVLPSPQFLPLKLLLEHYDLRQLAGI</sequence>